<evidence type="ECO:0000259" key="1">
    <source>
        <dbReference type="Pfam" id="PF13952"/>
    </source>
</evidence>
<sequence>MIHTGEHEDHDPYIEASQARMVYYVEDETDKGWSVAVHVKPRDVYEMGEVEDVDMYENESYQEQDLSQFFDINYENVHLAIEGNDDDDENENMSE</sequence>
<dbReference type="AlphaFoldDB" id="A0A9Q0JAV6"/>
<comment type="caution">
    <text evidence="2">The sequence shown here is derived from an EMBL/GenBank/DDBJ whole genome shotgun (WGS) entry which is preliminary data.</text>
</comment>
<keyword evidence="3" id="KW-1185">Reference proteome</keyword>
<gene>
    <name evidence="2" type="ORF">Tsubulata_048962</name>
</gene>
<proteinExistence type="predicted"/>
<accession>A0A9Q0JAV6</accession>
<dbReference type="Proteomes" id="UP001141552">
    <property type="component" value="Unassembled WGS sequence"/>
</dbReference>
<dbReference type="EMBL" id="JAKUCV010004631">
    <property type="protein sequence ID" value="KAJ4834734.1"/>
    <property type="molecule type" value="Genomic_DNA"/>
</dbReference>
<evidence type="ECO:0000313" key="2">
    <source>
        <dbReference type="EMBL" id="KAJ4834734.1"/>
    </source>
</evidence>
<name>A0A9Q0JAV6_9ROSI</name>
<reference evidence="2" key="2">
    <citation type="journal article" date="2023" name="Plants (Basel)">
        <title>Annotation of the Turnera subulata (Passifloraceae) Draft Genome Reveals the S-Locus Evolved after the Divergence of Turneroideae from Passifloroideae in a Stepwise Manner.</title>
        <authorList>
            <person name="Henning P.M."/>
            <person name="Roalson E.H."/>
            <person name="Mir W."/>
            <person name="McCubbin A.G."/>
            <person name="Shore J.S."/>
        </authorList>
    </citation>
    <scope>NUCLEOTIDE SEQUENCE</scope>
    <source>
        <strain evidence="2">F60SS</strain>
    </source>
</reference>
<protein>
    <recommendedName>
        <fullName evidence="1">DUF4216 domain-containing protein</fullName>
    </recommendedName>
</protein>
<feature type="domain" description="DUF4216" evidence="1">
    <location>
        <begin position="7"/>
        <end position="35"/>
    </location>
</feature>
<dbReference type="Pfam" id="PF13952">
    <property type="entry name" value="DUF4216"/>
    <property type="match status" value="1"/>
</dbReference>
<reference evidence="2" key="1">
    <citation type="submission" date="2022-02" db="EMBL/GenBank/DDBJ databases">
        <authorList>
            <person name="Henning P.M."/>
            <person name="McCubbin A.G."/>
            <person name="Shore J.S."/>
        </authorList>
    </citation>
    <scope>NUCLEOTIDE SEQUENCE</scope>
    <source>
        <strain evidence="2">F60SS</strain>
        <tissue evidence="2">Leaves</tissue>
    </source>
</reference>
<evidence type="ECO:0000313" key="3">
    <source>
        <dbReference type="Proteomes" id="UP001141552"/>
    </source>
</evidence>
<organism evidence="2 3">
    <name type="scientific">Turnera subulata</name>
    <dbReference type="NCBI Taxonomy" id="218843"/>
    <lineage>
        <taxon>Eukaryota</taxon>
        <taxon>Viridiplantae</taxon>
        <taxon>Streptophyta</taxon>
        <taxon>Embryophyta</taxon>
        <taxon>Tracheophyta</taxon>
        <taxon>Spermatophyta</taxon>
        <taxon>Magnoliopsida</taxon>
        <taxon>eudicotyledons</taxon>
        <taxon>Gunneridae</taxon>
        <taxon>Pentapetalae</taxon>
        <taxon>rosids</taxon>
        <taxon>fabids</taxon>
        <taxon>Malpighiales</taxon>
        <taxon>Passifloraceae</taxon>
        <taxon>Turnera</taxon>
    </lineage>
</organism>
<dbReference type="OrthoDB" id="1722527at2759"/>
<dbReference type="InterPro" id="IPR025312">
    <property type="entry name" value="DUF4216"/>
</dbReference>